<keyword evidence="4" id="KW-1185">Reference proteome</keyword>
<dbReference type="Gene3D" id="3.40.250.10">
    <property type="entry name" value="Rhodanese-like domain"/>
    <property type="match status" value="1"/>
</dbReference>
<protein>
    <submittedName>
        <fullName evidence="3">tRNA 2-selenouridine(34) synthase MnmH</fullName>
    </submittedName>
</protein>
<dbReference type="InterPro" id="IPR058840">
    <property type="entry name" value="AAA_SelU"/>
</dbReference>
<feature type="domain" description="Rhodanese" evidence="2">
    <location>
        <begin position="14"/>
        <end position="135"/>
    </location>
</feature>
<dbReference type="Proteomes" id="UP001500469">
    <property type="component" value="Unassembled WGS sequence"/>
</dbReference>
<dbReference type="Pfam" id="PF26341">
    <property type="entry name" value="AAA_SelU"/>
    <property type="match status" value="1"/>
</dbReference>
<evidence type="ECO:0000313" key="3">
    <source>
        <dbReference type="EMBL" id="GAA0878445.1"/>
    </source>
</evidence>
<comment type="caution">
    <text evidence="3">The sequence shown here is derived from an EMBL/GenBank/DDBJ whole genome shotgun (WGS) entry which is preliminary data.</text>
</comment>
<dbReference type="InterPro" id="IPR036873">
    <property type="entry name" value="Rhodanese-like_dom_sf"/>
</dbReference>
<dbReference type="SUPFAM" id="SSF52821">
    <property type="entry name" value="Rhodanese/Cell cycle control phosphatase"/>
    <property type="match status" value="1"/>
</dbReference>
<dbReference type="InterPro" id="IPR001763">
    <property type="entry name" value="Rhodanese-like_dom"/>
</dbReference>
<evidence type="ECO:0000259" key="2">
    <source>
        <dbReference type="PROSITE" id="PS50206"/>
    </source>
</evidence>
<dbReference type="PANTHER" id="PTHR30401">
    <property type="entry name" value="TRNA 2-SELENOURIDINE SYNTHASE"/>
    <property type="match status" value="1"/>
</dbReference>
<evidence type="ECO:0000256" key="1">
    <source>
        <dbReference type="ARBA" id="ARBA00023266"/>
    </source>
</evidence>
<accession>A0ABN1MYD1</accession>
<dbReference type="PROSITE" id="PS50206">
    <property type="entry name" value="RHODANESE_3"/>
    <property type="match status" value="1"/>
</dbReference>
<dbReference type="Pfam" id="PF00581">
    <property type="entry name" value="Rhodanese"/>
    <property type="match status" value="1"/>
</dbReference>
<sequence length="344" mass="38891">MAERLISLDEFWTLRKTIPMIDARSESEFAQSKIPGAINLPILNDEERIVVGTLYKHDGAEKATMKGFELVGPRFHEIQNAALKLFSEKKIILYCWRGGMRSQILTWLLSMVGFEVYRLIGGYKAYRTFTFAEVRKERNLIVLGGKTGVGKTVLLKSLRGKGEQVLDLEGLANHKGSSFGAIGMPPQPSAEQFENLMAEQLLASDPAVPLWVENESRNIGRITLPDLFFEQMGKSLLIDIQKPDAERITHINEEYGKLPIEELISAVNRIKKHLGGLRTQAAVEAIIADEPESWISNLLIYYDKTYEFDLARHEKGKKVVADLGEKTLDEQLELLLNIKDQYDN</sequence>
<dbReference type="NCBIfam" id="NF008750">
    <property type="entry name" value="PRK11784.1-2"/>
    <property type="match status" value="1"/>
</dbReference>
<gene>
    <name evidence="3" type="primary">mnmH</name>
    <name evidence="3" type="ORF">GCM10009119_14130</name>
</gene>
<proteinExistence type="predicted"/>
<dbReference type="SMART" id="SM00450">
    <property type="entry name" value="RHOD"/>
    <property type="match status" value="1"/>
</dbReference>
<dbReference type="NCBIfam" id="TIGR03167">
    <property type="entry name" value="tRNA_sel_U_synt"/>
    <property type="match status" value="1"/>
</dbReference>
<name>A0ABN1MYD1_9BACT</name>
<evidence type="ECO:0000313" key="4">
    <source>
        <dbReference type="Proteomes" id="UP001500469"/>
    </source>
</evidence>
<dbReference type="PANTHER" id="PTHR30401:SF0">
    <property type="entry name" value="TRNA 2-SELENOURIDINE SYNTHASE"/>
    <property type="match status" value="1"/>
</dbReference>
<organism evidence="3 4">
    <name type="scientific">Algoriphagus jejuensis</name>
    <dbReference type="NCBI Taxonomy" id="419934"/>
    <lineage>
        <taxon>Bacteria</taxon>
        <taxon>Pseudomonadati</taxon>
        <taxon>Bacteroidota</taxon>
        <taxon>Cytophagia</taxon>
        <taxon>Cytophagales</taxon>
        <taxon>Cyclobacteriaceae</taxon>
        <taxon>Algoriphagus</taxon>
    </lineage>
</organism>
<dbReference type="EMBL" id="BAAAFI010000006">
    <property type="protein sequence ID" value="GAA0878445.1"/>
    <property type="molecule type" value="Genomic_DNA"/>
</dbReference>
<dbReference type="InterPro" id="IPR017582">
    <property type="entry name" value="SelU"/>
</dbReference>
<reference evidence="3 4" key="1">
    <citation type="journal article" date="2019" name="Int. J. Syst. Evol. Microbiol.">
        <title>The Global Catalogue of Microorganisms (GCM) 10K type strain sequencing project: providing services to taxonomists for standard genome sequencing and annotation.</title>
        <authorList>
            <consortium name="The Broad Institute Genomics Platform"/>
            <consortium name="The Broad Institute Genome Sequencing Center for Infectious Disease"/>
            <person name="Wu L."/>
            <person name="Ma J."/>
        </authorList>
    </citation>
    <scope>NUCLEOTIDE SEQUENCE [LARGE SCALE GENOMIC DNA]</scope>
    <source>
        <strain evidence="3 4">JCM 16112</strain>
    </source>
</reference>
<keyword evidence="1" id="KW-0711">Selenium</keyword>
<dbReference type="RefSeq" id="WP_343849854.1">
    <property type="nucleotide sequence ID" value="NZ_BAAAFI010000006.1"/>
</dbReference>